<gene>
    <name evidence="1" type="ORF">PILCRDRAFT_800</name>
</gene>
<proteinExistence type="predicted"/>
<dbReference type="Proteomes" id="UP000054166">
    <property type="component" value="Unassembled WGS sequence"/>
</dbReference>
<reference evidence="2" key="2">
    <citation type="submission" date="2015-01" db="EMBL/GenBank/DDBJ databases">
        <title>Evolutionary Origins and Diversification of the Mycorrhizal Mutualists.</title>
        <authorList>
            <consortium name="DOE Joint Genome Institute"/>
            <consortium name="Mycorrhizal Genomics Consortium"/>
            <person name="Kohler A."/>
            <person name="Kuo A."/>
            <person name="Nagy L.G."/>
            <person name="Floudas D."/>
            <person name="Copeland A."/>
            <person name="Barry K.W."/>
            <person name="Cichocki N."/>
            <person name="Veneault-Fourrey C."/>
            <person name="LaButti K."/>
            <person name="Lindquist E.A."/>
            <person name="Lipzen A."/>
            <person name="Lundell T."/>
            <person name="Morin E."/>
            <person name="Murat C."/>
            <person name="Riley R."/>
            <person name="Ohm R."/>
            <person name="Sun H."/>
            <person name="Tunlid A."/>
            <person name="Henrissat B."/>
            <person name="Grigoriev I.V."/>
            <person name="Hibbett D.S."/>
            <person name="Martin F."/>
        </authorList>
    </citation>
    <scope>NUCLEOTIDE SEQUENCE [LARGE SCALE GENOMIC DNA]</scope>
    <source>
        <strain evidence="2">F 1598</strain>
    </source>
</reference>
<reference evidence="1 2" key="1">
    <citation type="submission" date="2014-04" db="EMBL/GenBank/DDBJ databases">
        <authorList>
            <consortium name="DOE Joint Genome Institute"/>
            <person name="Kuo A."/>
            <person name="Tarkka M."/>
            <person name="Buscot F."/>
            <person name="Kohler A."/>
            <person name="Nagy L.G."/>
            <person name="Floudas D."/>
            <person name="Copeland A."/>
            <person name="Barry K.W."/>
            <person name="Cichocki N."/>
            <person name="Veneault-Fourrey C."/>
            <person name="LaButti K."/>
            <person name="Lindquist E.A."/>
            <person name="Lipzen A."/>
            <person name="Lundell T."/>
            <person name="Morin E."/>
            <person name="Murat C."/>
            <person name="Sun H."/>
            <person name="Tunlid A."/>
            <person name="Henrissat B."/>
            <person name="Grigoriev I.V."/>
            <person name="Hibbett D.S."/>
            <person name="Martin F."/>
            <person name="Nordberg H.P."/>
            <person name="Cantor M.N."/>
            <person name="Hua S.X."/>
        </authorList>
    </citation>
    <scope>NUCLEOTIDE SEQUENCE [LARGE SCALE GENOMIC DNA]</scope>
    <source>
        <strain evidence="1 2">F 1598</strain>
    </source>
</reference>
<accession>A0A0C3GJ61</accession>
<evidence type="ECO:0000313" key="1">
    <source>
        <dbReference type="EMBL" id="KIM91669.1"/>
    </source>
</evidence>
<name>A0A0C3GJ61_PILCF</name>
<dbReference type="InParanoid" id="A0A0C3GJ61"/>
<dbReference type="OrthoDB" id="3067341at2759"/>
<dbReference type="HOGENOM" id="CLU_2606833_0_0_1"/>
<sequence>MVAWSDLSHCNNAECGMKGSCSHFFTADIQNITHTNALGLKCVCGCFGNQHYSLEANQSRPYKVNDTFSPDEPAVPPNV</sequence>
<dbReference type="AlphaFoldDB" id="A0A0C3GJ61"/>
<evidence type="ECO:0000313" key="2">
    <source>
        <dbReference type="Proteomes" id="UP000054166"/>
    </source>
</evidence>
<keyword evidence="2" id="KW-1185">Reference proteome</keyword>
<dbReference type="EMBL" id="KN832971">
    <property type="protein sequence ID" value="KIM91669.1"/>
    <property type="molecule type" value="Genomic_DNA"/>
</dbReference>
<protein>
    <submittedName>
        <fullName evidence="1">Uncharacterized protein</fullName>
    </submittedName>
</protein>
<organism evidence="1 2">
    <name type="scientific">Piloderma croceum (strain F 1598)</name>
    <dbReference type="NCBI Taxonomy" id="765440"/>
    <lineage>
        <taxon>Eukaryota</taxon>
        <taxon>Fungi</taxon>
        <taxon>Dikarya</taxon>
        <taxon>Basidiomycota</taxon>
        <taxon>Agaricomycotina</taxon>
        <taxon>Agaricomycetes</taxon>
        <taxon>Agaricomycetidae</taxon>
        <taxon>Atheliales</taxon>
        <taxon>Atheliaceae</taxon>
        <taxon>Piloderma</taxon>
    </lineage>
</organism>